<keyword evidence="2" id="KW-1185">Reference proteome</keyword>
<name>A0A1W6MTF1_9HYPH</name>
<proteinExistence type="predicted"/>
<reference evidence="1 2" key="1">
    <citation type="submission" date="2017-02" db="EMBL/GenBank/DDBJ databases">
        <authorList>
            <person name="Peterson S.W."/>
        </authorList>
    </citation>
    <scope>NUCLEOTIDE SEQUENCE [LARGE SCALE GENOMIC DNA]</scope>
    <source>
        <strain evidence="1 2">S285</strain>
    </source>
</reference>
<accession>A0A1W6MTF1</accession>
<dbReference type="KEGG" id="mbry:B1812_07010"/>
<dbReference type="Proteomes" id="UP000193978">
    <property type="component" value="Chromosome"/>
</dbReference>
<protein>
    <submittedName>
        <fullName evidence="1">Uncharacterized protein</fullName>
    </submittedName>
</protein>
<sequence>MRFALIALTSNSRYNNAIDNCKSKPQASPAGKMVHSVRKRPEATCRNIVSAWDVQIGPEAQDE</sequence>
<dbReference type="EMBL" id="CP019948">
    <property type="protein sequence ID" value="ARN80868.1"/>
    <property type="molecule type" value="Genomic_DNA"/>
</dbReference>
<evidence type="ECO:0000313" key="2">
    <source>
        <dbReference type="Proteomes" id="UP000193978"/>
    </source>
</evidence>
<evidence type="ECO:0000313" key="1">
    <source>
        <dbReference type="EMBL" id="ARN80868.1"/>
    </source>
</evidence>
<gene>
    <name evidence="1" type="ORF">B1812_07010</name>
</gene>
<dbReference type="AlphaFoldDB" id="A0A1W6MTF1"/>
<organism evidence="1 2">
    <name type="scientific">Methylocystis bryophila</name>
    <dbReference type="NCBI Taxonomy" id="655015"/>
    <lineage>
        <taxon>Bacteria</taxon>
        <taxon>Pseudomonadati</taxon>
        <taxon>Pseudomonadota</taxon>
        <taxon>Alphaproteobacteria</taxon>
        <taxon>Hyphomicrobiales</taxon>
        <taxon>Methylocystaceae</taxon>
        <taxon>Methylocystis</taxon>
    </lineage>
</organism>